<accession>A0ACC1T535</accession>
<dbReference type="Proteomes" id="UP001148662">
    <property type="component" value="Unassembled WGS sequence"/>
</dbReference>
<evidence type="ECO:0000313" key="1">
    <source>
        <dbReference type="EMBL" id="KAJ3553197.1"/>
    </source>
</evidence>
<dbReference type="EMBL" id="JANHOG010000567">
    <property type="protein sequence ID" value="KAJ3553197.1"/>
    <property type="molecule type" value="Genomic_DNA"/>
</dbReference>
<evidence type="ECO:0000313" key="2">
    <source>
        <dbReference type="Proteomes" id="UP001148662"/>
    </source>
</evidence>
<reference evidence="1" key="1">
    <citation type="submission" date="2022-07" db="EMBL/GenBank/DDBJ databases">
        <title>Genome Sequence of Phlebia brevispora.</title>
        <authorList>
            <person name="Buettner E."/>
        </authorList>
    </citation>
    <scope>NUCLEOTIDE SEQUENCE</scope>
    <source>
        <strain evidence="1">MPL23</strain>
    </source>
</reference>
<keyword evidence="2" id="KW-1185">Reference proteome</keyword>
<organism evidence="1 2">
    <name type="scientific">Phlebia brevispora</name>
    <dbReference type="NCBI Taxonomy" id="194682"/>
    <lineage>
        <taxon>Eukaryota</taxon>
        <taxon>Fungi</taxon>
        <taxon>Dikarya</taxon>
        <taxon>Basidiomycota</taxon>
        <taxon>Agaricomycotina</taxon>
        <taxon>Agaricomycetes</taxon>
        <taxon>Polyporales</taxon>
        <taxon>Meruliaceae</taxon>
        <taxon>Phlebia</taxon>
    </lineage>
</organism>
<proteinExistence type="predicted"/>
<comment type="caution">
    <text evidence="1">The sequence shown here is derived from an EMBL/GenBank/DDBJ whole genome shotgun (WGS) entry which is preliminary data.</text>
</comment>
<sequence>MEYSPVYPPPPKKITFEEMKAMADNGLIASQDGLQWHIGLKSVSILLQTAEKSPEVLRNCQALWIESPDEGDYDEEFMENPDVFATKCEALSRLLDITASHGRLQRFDWTWMSGVMDDGQPEVPPKVWTSLAKNGSTLRSLNITVTQQDYGESLEASWGAFSLEGFSALRHLNLGLERAHGWPGSKLHKMLKALPGLTSLHFRCPLCCGIEEFALASHHPNLRSLTLHSTTYPNQVSVDDPKSEDFIKRHPLIEYLDLTYLQDVDEKDGELKLDSEDLQNLRAINIGLGSQLLDMQLASRPIEAVQFFDFPSLEVLSKLPADRIKYVSINLHKPAELQHKTEKLTTLLSKLPALTELQLHVPASGYEQADLDKIREYEARMGAMDNDDDSDPMDEDFDLADIHEEDAGPMDDPEEDDDSMDDHDDDMTFDPMDQKYMIPFLQALSSSDCANSLIALSFVDILGNNQLTPAVLDDFPCSLPKLRYLGWETKDDNKKLYELRRMNGKVSATLIEPLRQPTARRLFVDESILDHFGEEAREW</sequence>
<protein>
    <submittedName>
        <fullName evidence="1">Uncharacterized protein</fullName>
    </submittedName>
</protein>
<name>A0ACC1T535_9APHY</name>
<gene>
    <name evidence="1" type="ORF">NM688_g3746</name>
</gene>